<accession>A0A502CS14</accession>
<dbReference type="EMBL" id="RCZK01000001">
    <property type="protein sequence ID" value="TPG15633.1"/>
    <property type="molecule type" value="Genomic_DNA"/>
</dbReference>
<reference evidence="2 3" key="1">
    <citation type="journal article" date="2019" name="Environ. Microbiol.">
        <title>Species interactions and distinct microbial communities in high Arctic permafrost affected cryosols are associated with the CH4 and CO2 gas fluxes.</title>
        <authorList>
            <person name="Altshuler I."/>
            <person name="Hamel J."/>
            <person name="Turney S."/>
            <person name="Magnuson E."/>
            <person name="Levesque R."/>
            <person name="Greer C."/>
            <person name="Whyte L.G."/>
        </authorList>
    </citation>
    <scope>NUCLEOTIDE SEQUENCE [LARGE SCALE GENOMIC DNA]</scope>
    <source>
        <strain evidence="2 3">S5.1</strain>
    </source>
</reference>
<dbReference type="Proteomes" id="UP000318413">
    <property type="component" value="Unassembled WGS sequence"/>
</dbReference>
<gene>
    <name evidence="2" type="ORF">EAH84_02260</name>
</gene>
<protein>
    <recommendedName>
        <fullName evidence="1">DUF6471 domain-containing protein</fullName>
    </recommendedName>
</protein>
<dbReference type="InterPro" id="IPR045526">
    <property type="entry name" value="DUF6471"/>
</dbReference>
<keyword evidence="3" id="KW-1185">Reference proteome</keyword>
<evidence type="ECO:0000313" key="2">
    <source>
        <dbReference type="EMBL" id="TPG15633.1"/>
    </source>
</evidence>
<dbReference type="OrthoDB" id="9808716at2"/>
<name>A0A502CS14_9SPHN</name>
<dbReference type="Pfam" id="PF20075">
    <property type="entry name" value="DUF6471"/>
    <property type="match status" value="1"/>
</dbReference>
<proteinExistence type="predicted"/>
<feature type="domain" description="DUF6471" evidence="1">
    <location>
        <begin position="4"/>
        <end position="68"/>
    </location>
</feature>
<comment type="caution">
    <text evidence="2">The sequence shown here is derived from an EMBL/GenBank/DDBJ whole genome shotgun (WGS) entry which is preliminary data.</text>
</comment>
<dbReference type="RefSeq" id="WP_140867331.1">
    <property type="nucleotide sequence ID" value="NZ_RCZK01000001.1"/>
</dbReference>
<dbReference type="AlphaFoldDB" id="A0A502CS14"/>
<organism evidence="2 3">
    <name type="scientific">Sphingomonas oligophenolica</name>
    <dbReference type="NCBI Taxonomy" id="301154"/>
    <lineage>
        <taxon>Bacteria</taxon>
        <taxon>Pseudomonadati</taxon>
        <taxon>Pseudomonadota</taxon>
        <taxon>Alphaproteobacteria</taxon>
        <taxon>Sphingomonadales</taxon>
        <taxon>Sphingomonadaceae</taxon>
        <taxon>Sphingomonas</taxon>
    </lineage>
</organism>
<sequence>MKDWEDEAKGLLKGELKRRGVTYAQLAGKLADIGVMDSEPNIRNKLARGKFTAVFLIQCLEAIGSSSLRLSDG</sequence>
<evidence type="ECO:0000313" key="3">
    <source>
        <dbReference type="Proteomes" id="UP000318413"/>
    </source>
</evidence>
<evidence type="ECO:0000259" key="1">
    <source>
        <dbReference type="Pfam" id="PF20075"/>
    </source>
</evidence>